<evidence type="ECO:0000313" key="2">
    <source>
        <dbReference type="Proteomes" id="UP000000447"/>
    </source>
</evidence>
<dbReference type="AlphaFoldDB" id="B9KXF9"/>
<dbReference type="Proteomes" id="UP000000447">
    <property type="component" value="Chromosome"/>
</dbReference>
<keyword evidence="2" id="KW-1185">Reference proteome</keyword>
<dbReference type="KEGG" id="tro:trd_0146"/>
<sequence>MSAGCPDQLASAFAQRFRVLARALDRLDRLEGERAFVGWLDQLTEQPHVLQDASEALVLQALRAASDPMNLALLRHLSVEEATGLAELAAELPLERIALHVRLGELAQAGLVALELEREAARLTALGNALRDWLDTLIRCTLDQVGAWLELVRSTQS</sequence>
<gene>
    <name evidence="1" type="ordered locus">trd_0146</name>
</gene>
<dbReference type="RefSeq" id="WP_012641559.1">
    <property type="nucleotide sequence ID" value="NC_011959.1"/>
</dbReference>
<evidence type="ECO:0000313" key="1">
    <source>
        <dbReference type="EMBL" id="ACM05249.1"/>
    </source>
</evidence>
<proteinExistence type="predicted"/>
<accession>B9KXF9</accession>
<dbReference type="HOGENOM" id="CLU_1677033_0_0_0"/>
<name>B9KXF9_THERP</name>
<dbReference type="SUPFAM" id="SSF46785">
    <property type="entry name" value="Winged helix' DNA-binding domain"/>
    <property type="match status" value="1"/>
</dbReference>
<organism evidence="1 2">
    <name type="scientific">Thermomicrobium roseum (strain ATCC 27502 / DSM 5159 / P-2)</name>
    <dbReference type="NCBI Taxonomy" id="309801"/>
    <lineage>
        <taxon>Bacteria</taxon>
        <taxon>Pseudomonadati</taxon>
        <taxon>Thermomicrobiota</taxon>
        <taxon>Thermomicrobia</taxon>
        <taxon>Thermomicrobiales</taxon>
        <taxon>Thermomicrobiaceae</taxon>
        <taxon>Thermomicrobium</taxon>
    </lineage>
</organism>
<dbReference type="Gene3D" id="1.10.10.10">
    <property type="entry name" value="Winged helix-like DNA-binding domain superfamily/Winged helix DNA-binding domain"/>
    <property type="match status" value="1"/>
</dbReference>
<dbReference type="EMBL" id="CP001275">
    <property type="protein sequence ID" value="ACM05249.1"/>
    <property type="molecule type" value="Genomic_DNA"/>
</dbReference>
<dbReference type="STRING" id="309801.trd_0146"/>
<reference evidence="1 2" key="1">
    <citation type="journal article" date="2009" name="PLoS ONE">
        <title>Complete genome sequence of the aerobic CO-oxidizing thermophile Thermomicrobium roseum.</title>
        <authorList>
            <person name="Wu D."/>
            <person name="Raymond J."/>
            <person name="Wu M."/>
            <person name="Chatterji S."/>
            <person name="Ren Q."/>
            <person name="Graham J.E."/>
            <person name="Bryant D.A."/>
            <person name="Robb F."/>
            <person name="Colman A."/>
            <person name="Tallon L.J."/>
            <person name="Badger J.H."/>
            <person name="Madupu R."/>
            <person name="Ward N.L."/>
            <person name="Eisen J.A."/>
        </authorList>
    </citation>
    <scope>NUCLEOTIDE SEQUENCE [LARGE SCALE GENOMIC DNA]</scope>
    <source>
        <strain evidence="2">ATCC 27502 / DSM 5159 / P-2</strain>
    </source>
</reference>
<dbReference type="InterPro" id="IPR036390">
    <property type="entry name" value="WH_DNA-bd_sf"/>
</dbReference>
<protein>
    <submittedName>
        <fullName evidence="1">Uncharacterized protein</fullName>
    </submittedName>
</protein>
<dbReference type="InterPro" id="IPR036388">
    <property type="entry name" value="WH-like_DNA-bd_sf"/>
</dbReference>